<dbReference type="InterPro" id="IPR051317">
    <property type="entry name" value="Gfo/Idh/MocA_oxidoreduct"/>
</dbReference>
<dbReference type="Pfam" id="PF22725">
    <property type="entry name" value="GFO_IDH_MocA_C3"/>
    <property type="match status" value="1"/>
</dbReference>
<evidence type="ECO:0000313" key="3">
    <source>
        <dbReference type="EMBL" id="AYD90669.1"/>
    </source>
</evidence>
<gene>
    <name evidence="3" type="ORF">D5R93_12865</name>
</gene>
<dbReference type="Proteomes" id="UP000273001">
    <property type="component" value="Chromosome"/>
</dbReference>
<dbReference type="InterPro" id="IPR000683">
    <property type="entry name" value="Gfo/Idh/MocA-like_OxRdtase_N"/>
</dbReference>
<dbReference type="Pfam" id="PF01408">
    <property type="entry name" value="GFO_IDH_MocA"/>
    <property type="match status" value="1"/>
</dbReference>
<feature type="domain" description="Gfo/Idh/MocA-like oxidoreductase N-terminal" evidence="1">
    <location>
        <begin position="16"/>
        <end position="138"/>
    </location>
</feature>
<evidence type="ECO:0000313" key="4">
    <source>
        <dbReference type="Proteomes" id="UP000273001"/>
    </source>
</evidence>
<organism evidence="3 4">
    <name type="scientific">Actinomyces lilanjuaniae</name>
    <dbReference type="NCBI Taxonomy" id="2321394"/>
    <lineage>
        <taxon>Bacteria</taxon>
        <taxon>Bacillati</taxon>
        <taxon>Actinomycetota</taxon>
        <taxon>Actinomycetes</taxon>
        <taxon>Actinomycetales</taxon>
        <taxon>Actinomycetaceae</taxon>
        <taxon>Actinomyces</taxon>
    </lineage>
</organism>
<dbReference type="SUPFAM" id="SSF51735">
    <property type="entry name" value="NAD(P)-binding Rossmann-fold domains"/>
    <property type="match status" value="1"/>
</dbReference>
<dbReference type="PANTHER" id="PTHR43708">
    <property type="entry name" value="CONSERVED EXPRESSED OXIDOREDUCTASE (EUROFUNG)"/>
    <property type="match status" value="1"/>
</dbReference>
<dbReference type="InterPro" id="IPR036291">
    <property type="entry name" value="NAD(P)-bd_dom_sf"/>
</dbReference>
<dbReference type="Gene3D" id="3.30.360.10">
    <property type="entry name" value="Dihydrodipicolinate Reductase, domain 2"/>
    <property type="match status" value="1"/>
</dbReference>
<dbReference type="EMBL" id="CP032514">
    <property type="protein sequence ID" value="AYD90669.1"/>
    <property type="molecule type" value="Genomic_DNA"/>
</dbReference>
<feature type="domain" description="GFO/IDH/MocA-like oxidoreductase" evidence="2">
    <location>
        <begin position="147"/>
        <end position="302"/>
    </location>
</feature>
<protein>
    <submittedName>
        <fullName evidence="3">Gfo/Idh/MocA family oxidoreductase</fullName>
    </submittedName>
</protein>
<reference evidence="3 4" key="1">
    <citation type="submission" date="2018-09" db="EMBL/GenBank/DDBJ databases">
        <authorList>
            <person name="Li J."/>
        </authorList>
    </citation>
    <scope>NUCLEOTIDE SEQUENCE [LARGE SCALE GENOMIC DNA]</scope>
    <source>
        <strain evidence="3 4">2129</strain>
    </source>
</reference>
<proteinExistence type="predicted"/>
<evidence type="ECO:0000259" key="1">
    <source>
        <dbReference type="Pfam" id="PF01408"/>
    </source>
</evidence>
<keyword evidence="4" id="KW-1185">Reference proteome</keyword>
<accession>A0ABM6Z5K9</accession>
<evidence type="ECO:0000259" key="2">
    <source>
        <dbReference type="Pfam" id="PF22725"/>
    </source>
</evidence>
<name>A0ABM6Z5K9_9ACTO</name>
<dbReference type="RefSeq" id="WP_120205622.1">
    <property type="nucleotide sequence ID" value="NZ_CP032514.1"/>
</dbReference>
<sequence>MGRGASAGEEATVTELRVGVVGVGARSPLAALAESSPVPARLVAAADPANDRHQRARRFLPAGVEVVSDYRELAEAGRSGLDAVVVTTPDDTHEEVACAFLRAGVPVYLEKPLAVSLKGADRVLEVARRSGTRLYVGHNMRHMAVVRLLKDVVDRGEIGEPKAVWCRHFVGNGGDYYFRDWHAERARTTGLLLQKAAHDIDVIHWIAGSTTRRVVGMGDLMVYGAGERRPHGASPGTVMGDWFSHDHWPPDALTGLNPVIDVEDLSMVLMTLRNGVMASYQQCHFTPDYWRSYTVIGTRGRAENFGDGAGGVVRVWTRRSGYSEHGSAEYPITEEGTGHDSADQRTMDEFLRFVRDGGSTQTSPVGARDAVATGALATESLRSGSVPRDVPRVEERVAAYFEGGQRRG</sequence>
<dbReference type="Gene3D" id="3.40.50.720">
    <property type="entry name" value="NAD(P)-binding Rossmann-like Domain"/>
    <property type="match status" value="1"/>
</dbReference>
<dbReference type="SUPFAM" id="SSF55347">
    <property type="entry name" value="Glyceraldehyde-3-phosphate dehydrogenase-like, C-terminal domain"/>
    <property type="match status" value="1"/>
</dbReference>
<dbReference type="PANTHER" id="PTHR43708:SF8">
    <property type="entry name" value="OXIDOREDUCTASE"/>
    <property type="match status" value="1"/>
</dbReference>
<dbReference type="InterPro" id="IPR055170">
    <property type="entry name" value="GFO_IDH_MocA-like_dom"/>
</dbReference>